<evidence type="ECO:0000313" key="3">
    <source>
        <dbReference type="Proteomes" id="UP000051048"/>
    </source>
</evidence>
<evidence type="ECO:0000313" key="2">
    <source>
        <dbReference type="EMBL" id="KRL80210.1"/>
    </source>
</evidence>
<proteinExistence type="predicted"/>
<dbReference type="CDD" id="cd03135">
    <property type="entry name" value="GATase1_DJ-1"/>
    <property type="match status" value="1"/>
</dbReference>
<gene>
    <name evidence="2" type="ORF">FC36_GL000044</name>
</gene>
<dbReference type="AlphaFoldDB" id="A0A0R1TNN9"/>
<name>A0A0R1TNN9_9LACO</name>
<dbReference type="InterPro" id="IPR029062">
    <property type="entry name" value="Class_I_gatase-like"/>
</dbReference>
<dbReference type="EMBL" id="AZFH01000067">
    <property type="protein sequence ID" value="KRL80210.1"/>
    <property type="molecule type" value="Genomic_DNA"/>
</dbReference>
<reference evidence="2 3" key="1">
    <citation type="journal article" date="2015" name="Genome Announc.">
        <title>Expanding the biotechnology potential of lactobacilli through comparative genomics of 213 strains and associated genera.</title>
        <authorList>
            <person name="Sun Z."/>
            <person name="Harris H.M."/>
            <person name="McCann A."/>
            <person name="Guo C."/>
            <person name="Argimon S."/>
            <person name="Zhang W."/>
            <person name="Yang X."/>
            <person name="Jeffery I.B."/>
            <person name="Cooney J.C."/>
            <person name="Kagawa T.F."/>
            <person name="Liu W."/>
            <person name="Song Y."/>
            <person name="Salvetti E."/>
            <person name="Wrobel A."/>
            <person name="Rasinkangas P."/>
            <person name="Parkhill J."/>
            <person name="Rea M.C."/>
            <person name="O'Sullivan O."/>
            <person name="Ritari J."/>
            <person name="Douillard F.P."/>
            <person name="Paul Ross R."/>
            <person name="Yang R."/>
            <person name="Briner A.E."/>
            <person name="Felis G.E."/>
            <person name="de Vos W.M."/>
            <person name="Barrangou R."/>
            <person name="Klaenhammer T.R."/>
            <person name="Caufield P.W."/>
            <person name="Cui Y."/>
            <person name="Zhang H."/>
            <person name="O'Toole P.W."/>
        </authorList>
    </citation>
    <scope>NUCLEOTIDE SEQUENCE [LARGE SCALE GENOMIC DNA]</scope>
    <source>
        <strain evidence="2 3">DSM 15833</strain>
    </source>
</reference>
<dbReference type="RefSeq" id="WP_025020416.1">
    <property type="nucleotide sequence ID" value="NZ_AZFH01000067.1"/>
</dbReference>
<dbReference type="GO" id="GO:0005737">
    <property type="term" value="C:cytoplasm"/>
    <property type="evidence" value="ECO:0007669"/>
    <property type="project" value="TreeGrafter"/>
</dbReference>
<dbReference type="OrthoDB" id="9800516at2"/>
<dbReference type="Gene3D" id="3.40.50.880">
    <property type="match status" value="1"/>
</dbReference>
<dbReference type="InterPro" id="IPR050325">
    <property type="entry name" value="Prot/Nucl_acid_deglycase"/>
</dbReference>
<dbReference type="PANTHER" id="PTHR48094">
    <property type="entry name" value="PROTEIN/NUCLEIC ACID DEGLYCASE DJ-1-RELATED"/>
    <property type="match status" value="1"/>
</dbReference>
<protein>
    <submittedName>
        <fullName evidence="2">4-methyl-5(-hydroxyethyl)-thiazol monophosphate biosynthesis enzyme</fullName>
    </submittedName>
</protein>
<feature type="domain" description="DJ-1/PfpI" evidence="1">
    <location>
        <begin position="3"/>
        <end position="169"/>
    </location>
</feature>
<dbReference type="InterPro" id="IPR006287">
    <property type="entry name" value="DJ-1"/>
</dbReference>
<dbReference type="InterPro" id="IPR002818">
    <property type="entry name" value="DJ-1/PfpI"/>
</dbReference>
<organism evidence="2 3">
    <name type="scientific">Ligilactobacillus equi DSM 15833 = JCM 10991</name>
    <dbReference type="NCBI Taxonomy" id="1423740"/>
    <lineage>
        <taxon>Bacteria</taxon>
        <taxon>Bacillati</taxon>
        <taxon>Bacillota</taxon>
        <taxon>Bacilli</taxon>
        <taxon>Lactobacillales</taxon>
        <taxon>Lactobacillaceae</taxon>
        <taxon>Ligilactobacillus</taxon>
    </lineage>
</organism>
<dbReference type="Proteomes" id="UP000051048">
    <property type="component" value="Unassembled WGS sequence"/>
</dbReference>
<dbReference type="PANTHER" id="PTHR48094:SF12">
    <property type="entry name" value="PARKINSON DISEASE PROTEIN 7 HOMOLOG"/>
    <property type="match status" value="1"/>
</dbReference>
<comment type="caution">
    <text evidence="2">The sequence shown here is derived from an EMBL/GenBank/DDBJ whole genome shotgun (WGS) entry which is preliminary data.</text>
</comment>
<dbReference type="PATRIC" id="fig|1423740.3.peg.48"/>
<sequence length="194" mass="21226">MAKKIAVVCANGCEEIEALTPVDVLRRLGQEVDIVGLSGQEITGSHQIKFKADRLLDASLLDYDMVVLPGGLPGADYLRDSELLGDLLKQRHQAGKWNAAMCAGPKALAKNGLLDDTDYTAYPEIDQEVANQVKEARFHDDQLVIVDQKQKVITSRGPATALAYAYQIAQVLGIETQSLEEGMLYTFLQAHIND</sequence>
<dbReference type="Pfam" id="PF01965">
    <property type="entry name" value="DJ-1_PfpI"/>
    <property type="match status" value="1"/>
</dbReference>
<dbReference type="STRING" id="1423740.FC36_GL000044"/>
<evidence type="ECO:0000259" key="1">
    <source>
        <dbReference type="Pfam" id="PF01965"/>
    </source>
</evidence>
<accession>A0A0R1TNN9</accession>
<dbReference type="SUPFAM" id="SSF52317">
    <property type="entry name" value="Class I glutamine amidotransferase-like"/>
    <property type="match status" value="1"/>
</dbReference>
<dbReference type="NCBIfam" id="TIGR01383">
    <property type="entry name" value="not_thiJ"/>
    <property type="match status" value="1"/>
</dbReference>